<feature type="transmembrane region" description="Helical" evidence="6">
    <location>
        <begin position="216"/>
        <end position="243"/>
    </location>
</feature>
<feature type="transmembrane region" description="Helical" evidence="6">
    <location>
        <begin position="142"/>
        <end position="165"/>
    </location>
</feature>
<evidence type="ECO:0000256" key="5">
    <source>
        <dbReference type="ARBA" id="ARBA00049776"/>
    </source>
</evidence>
<dbReference type="InterPro" id="IPR009980">
    <property type="entry name" value="Herpes_U26"/>
</dbReference>
<feature type="transmembrane region" description="Helical" evidence="6">
    <location>
        <begin position="43"/>
        <end position="61"/>
    </location>
</feature>
<keyword evidence="2 6" id="KW-0812">Transmembrane</keyword>
<feature type="transmembrane region" description="Helical" evidence="6">
    <location>
        <begin position="109"/>
        <end position="130"/>
    </location>
</feature>
<feature type="transmembrane region" description="Helical" evidence="6">
    <location>
        <begin position="255"/>
        <end position="274"/>
    </location>
</feature>
<feature type="non-terminal residue" evidence="7">
    <location>
        <position position="1"/>
    </location>
</feature>
<feature type="transmembrane region" description="Helical" evidence="6">
    <location>
        <begin position="186"/>
        <end position="204"/>
    </location>
</feature>
<evidence type="ECO:0000313" key="7">
    <source>
        <dbReference type="EMBL" id="AAA16734.1"/>
    </source>
</evidence>
<dbReference type="EMBL" id="L25528">
    <property type="protein sequence ID" value="AAA16734.1"/>
    <property type="molecule type" value="Genomic_DNA"/>
</dbReference>
<comment type="subcellular location">
    <subcellularLocation>
        <location evidence="1">Membrane</location>
        <topology evidence="1">Multi-pass membrane protein</topology>
    </subcellularLocation>
</comment>
<evidence type="ECO:0000256" key="3">
    <source>
        <dbReference type="ARBA" id="ARBA00022989"/>
    </source>
</evidence>
<gene>
    <name evidence="7" type="primary">EPLF2</name>
</gene>
<evidence type="ECO:0000256" key="1">
    <source>
        <dbReference type="ARBA" id="ARBA00004141"/>
    </source>
</evidence>
<dbReference type="PIR" id="T09321">
    <property type="entry name" value="T09321"/>
</dbReference>
<reference evidence="7" key="1">
    <citation type="journal article" date="1994" name="J. Virol.">
        <title>Nucleotide sequence analysis of a 38.5-kilobase-pair region of the genome of human herpesvirus 6 encoding human cytomegalovirus immediate-early gene homologs and transactivating functions.</title>
        <authorList>
            <person name="Nicholas J."/>
            <person name="Martin M."/>
        </authorList>
    </citation>
    <scope>NUCLEOTIDE SEQUENCE</scope>
    <source>
        <strain evidence="7">U1102</strain>
    </source>
</reference>
<evidence type="ECO:0000256" key="6">
    <source>
        <dbReference type="SAM" id="Phobius"/>
    </source>
</evidence>
<name>Q69051_9BETA</name>
<feature type="transmembrane region" description="Helical" evidence="6">
    <location>
        <begin position="280"/>
        <end position="301"/>
    </location>
</feature>
<proteinExistence type="predicted"/>
<keyword evidence="4 6" id="KW-0472">Membrane</keyword>
<feature type="transmembrane region" description="Helical" evidence="6">
    <location>
        <begin position="73"/>
        <end position="97"/>
    </location>
</feature>
<sequence length="302" mass="34094">SQSQEAEMRRLTDSFILGLAKGAVIPGLYTFRMTEGRSPLGQIGVLITVAISFLLTFKRFDPRFYKPIGDFKIVFLSLMAPKLPSLLSAVVMICLIFSEMRLRMILSRCVMIMPSYSPAVFTGIMVSLFFKSQMFDDYSVLITAASLLPITVRYGWMIRSSGFLLGLQKYRPILKSTSFREVDLKCLVKFTVEFLLLFTMLWIGKMFLSMPKSNHLFFLTVVNNVFFKLNVFKAAACAVVAILSGLMMNVCLYRIIFEAFVGLGFSSIMLTLSSDLKDRSFYAGDLLNGFFCLVVCCMYFGV</sequence>
<protein>
    <recommendedName>
        <fullName evidence="5">Protein U26</fullName>
    </recommendedName>
</protein>
<keyword evidence="3 6" id="KW-1133">Transmembrane helix</keyword>
<evidence type="ECO:0000256" key="4">
    <source>
        <dbReference type="ARBA" id="ARBA00023136"/>
    </source>
</evidence>
<dbReference type="Pfam" id="PF07402">
    <property type="entry name" value="Herpes_U26"/>
    <property type="match status" value="1"/>
</dbReference>
<dbReference type="GO" id="GO:0016020">
    <property type="term" value="C:membrane"/>
    <property type="evidence" value="ECO:0007669"/>
    <property type="project" value="UniProtKB-SubCell"/>
</dbReference>
<evidence type="ECO:0000256" key="2">
    <source>
        <dbReference type="ARBA" id="ARBA00022692"/>
    </source>
</evidence>
<organism evidence="7">
    <name type="scientific">Human betaherpesvirus 6A</name>
    <dbReference type="NCBI Taxonomy" id="32603"/>
    <lineage>
        <taxon>Viruses</taxon>
        <taxon>Duplodnaviria</taxon>
        <taxon>Heunggongvirae</taxon>
        <taxon>Peploviricota</taxon>
        <taxon>Herviviricetes</taxon>
        <taxon>Herpesvirales</taxon>
        <taxon>Orthoherpesviridae</taxon>
        <taxon>Betaherpesvirinae</taxon>
        <taxon>Roseolovirus</taxon>
        <taxon>Roseolovirus humanbeta6a</taxon>
    </lineage>
</organism>
<accession>Q69051</accession>